<keyword evidence="9" id="KW-0238">DNA-binding</keyword>
<sequence>MDTLKLLVRLFCGARFQAASGRCGMHGSVVGKFVTAPSASSWHDSRMADHVIDIVRLRRGCAQCSLQQLCLPAGISAHELVRLDEIVRRRRPMEKGERLFRFGDALSAVYVARDGAFKTISINEAGDEQVIGFHLPGELVGLDALGSGAHRCEAVALTAANVCEVPYTDLASVASQLPSLQQQLMRVIGQSVSRDHDHLAMLVRRQANERIALFLHGLGERLTHIGQSGTDFKLPMSREDIASFLGLALETVSRGFTRLQDDGVISVFGRRVEILDTAELDRLAHGAEAGATRAREAKPQAG</sequence>
<evidence type="ECO:0000256" key="2">
    <source>
        <dbReference type="ARBA" id="ARBA00011738"/>
    </source>
</evidence>
<evidence type="ECO:0000259" key="14">
    <source>
        <dbReference type="PROSITE" id="PS51063"/>
    </source>
</evidence>
<gene>
    <name evidence="15" type="primary">fnr</name>
    <name evidence="15" type="ORF">ACFQZQ_00895</name>
</gene>
<evidence type="ECO:0000256" key="12">
    <source>
        <dbReference type="ARBA" id="ARBA00031697"/>
    </source>
</evidence>
<reference evidence="16" key="1">
    <citation type="journal article" date="2019" name="Int. J. Syst. Evol. Microbiol.">
        <title>The Global Catalogue of Microorganisms (GCM) 10K type strain sequencing project: providing services to taxonomists for standard genome sequencing and annotation.</title>
        <authorList>
            <consortium name="The Broad Institute Genomics Platform"/>
            <consortium name="The Broad Institute Genome Sequencing Center for Infectious Disease"/>
            <person name="Wu L."/>
            <person name="Ma J."/>
        </authorList>
    </citation>
    <scope>NUCLEOTIDE SEQUENCE [LARGE SCALE GENOMIC DNA]</scope>
    <source>
        <strain evidence="16">CCUG 55491</strain>
    </source>
</reference>
<evidence type="ECO:0000256" key="11">
    <source>
        <dbReference type="ARBA" id="ARBA00023163"/>
    </source>
</evidence>
<dbReference type="SMART" id="SM00100">
    <property type="entry name" value="cNMP"/>
    <property type="match status" value="1"/>
</dbReference>
<dbReference type="Pfam" id="PF00027">
    <property type="entry name" value="cNMP_binding"/>
    <property type="match status" value="1"/>
</dbReference>
<keyword evidence="5" id="KW-0021">Allosteric enzyme</keyword>
<dbReference type="SUPFAM" id="SSF46785">
    <property type="entry name" value="Winged helix' DNA-binding domain"/>
    <property type="match status" value="1"/>
</dbReference>
<dbReference type="InterPro" id="IPR000595">
    <property type="entry name" value="cNMP-bd_dom"/>
</dbReference>
<evidence type="ECO:0000256" key="6">
    <source>
        <dbReference type="ARBA" id="ARBA00022636"/>
    </source>
</evidence>
<dbReference type="InterPro" id="IPR018490">
    <property type="entry name" value="cNMP-bd_dom_sf"/>
</dbReference>
<dbReference type="PANTHER" id="PTHR24567">
    <property type="entry name" value="CRP FAMILY TRANSCRIPTIONAL REGULATORY PROTEIN"/>
    <property type="match status" value="1"/>
</dbReference>
<evidence type="ECO:0000313" key="15">
    <source>
        <dbReference type="EMBL" id="MFD0737846.1"/>
    </source>
</evidence>
<dbReference type="Proteomes" id="UP001597090">
    <property type="component" value="Unassembled WGS sequence"/>
</dbReference>
<keyword evidence="10" id="KW-0010">Activator</keyword>
<dbReference type="Gene3D" id="1.10.10.10">
    <property type="entry name" value="Winged helix-like DNA-binding domain superfamily/Winged helix DNA-binding domain"/>
    <property type="match status" value="1"/>
</dbReference>
<evidence type="ECO:0000256" key="1">
    <source>
        <dbReference type="ARBA" id="ARBA00004496"/>
    </source>
</evidence>
<dbReference type="PROSITE" id="PS51063">
    <property type="entry name" value="HTH_CRP_2"/>
    <property type="match status" value="1"/>
</dbReference>
<feature type="domain" description="HTH crp-type" evidence="14">
    <location>
        <begin position="205"/>
        <end position="278"/>
    </location>
</feature>
<evidence type="ECO:0000259" key="13">
    <source>
        <dbReference type="PROSITE" id="PS50042"/>
    </source>
</evidence>
<evidence type="ECO:0000256" key="7">
    <source>
        <dbReference type="ARBA" id="ARBA00023015"/>
    </source>
</evidence>
<dbReference type="InterPro" id="IPR036388">
    <property type="entry name" value="WH-like_DNA-bd_sf"/>
</dbReference>
<protein>
    <recommendedName>
        <fullName evidence="3">CRP-like protein Clp</fullName>
    </recommendedName>
    <alternativeName>
        <fullName evidence="12">Catabolite activation-like protein</fullName>
    </alternativeName>
</protein>
<evidence type="ECO:0000256" key="10">
    <source>
        <dbReference type="ARBA" id="ARBA00023159"/>
    </source>
</evidence>
<keyword evidence="7" id="KW-0805">Transcription regulation</keyword>
<evidence type="ECO:0000256" key="3">
    <source>
        <dbReference type="ARBA" id="ARBA00020769"/>
    </source>
</evidence>
<dbReference type="PRINTS" id="PR00034">
    <property type="entry name" value="HTHCRP"/>
</dbReference>
<keyword evidence="4" id="KW-0678">Repressor</keyword>
<dbReference type="EMBL" id="JBHTIH010000002">
    <property type="protein sequence ID" value="MFD0737846.1"/>
    <property type="molecule type" value="Genomic_DNA"/>
</dbReference>
<keyword evidence="8" id="KW-0843">Virulence</keyword>
<name>A0ABW2YJ08_9GAMM</name>
<dbReference type="InterPro" id="IPR050397">
    <property type="entry name" value="Env_Response_Regulators"/>
</dbReference>
<accession>A0ABW2YJ08</accession>
<keyword evidence="16" id="KW-1185">Reference proteome</keyword>
<dbReference type="PROSITE" id="PS00042">
    <property type="entry name" value="HTH_CRP_1"/>
    <property type="match status" value="1"/>
</dbReference>
<dbReference type="PANTHER" id="PTHR24567:SF75">
    <property type="entry name" value="FUMARATE AND NITRATE REDUCTION REGULATORY PROTEIN"/>
    <property type="match status" value="1"/>
</dbReference>
<comment type="subcellular location">
    <subcellularLocation>
        <location evidence="1">Cytoplasm</location>
    </subcellularLocation>
</comment>
<dbReference type="SUPFAM" id="SSF51206">
    <property type="entry name" value="cAMP-binding domain-like"/>
    <property type="match status" value="1"/>
</dbReference>
<dbReference type="PROSITE" id="PS50042">
    <property type="entry name" value="CNMP_BINDING_3"/>
    <property type="match status" value="1"/>
</dbReference>
<dbReference type="InterPro" id="IPR018335">
    <property type="entry name" value="Tscrpt_reg_HTH_Crp-type_CS"/>
</dbReference>
<dbReference type="Gene3D" id="2.60.120.10">
    <property type="entry name" value="Jelly Rolls"/>
    <property type="match status" value="1"/>
</dbReference>
<dbReference type="RefSeq" id="WP_386810803.1">
    <property type="nucleotide sequence ID" value="NZ_JBHTIH010000002.1"/>
</dbReference>
<dbReference type="InterPro" id="IPR012318">
    <property type="entry name" value="HTH_CRP"/>
</dbReference>
<evidence type="ECO:0000256" key="8">
    <source>
        <dbReference type="ARBA" id="ARBA00023026"/>
    </source>
</evidence>
<dbReference type="Pfam" id="PF13545">
    <property type="entry name" value="HTH_Crp_2"/>
    <property type="match status" value="1"/>
</dbReference>
<evidence type="ECO:0000256" key="4">
    <source>
        <dbReference type="ARBA" id="ARBA00022491"/>
    </source>
</evidence>
<dbReference type="CDD" id="cd00092">
    <property type="entry name" value="HTH_CRP"/>
    <property type="match status" value="1"/>
</dbReference>
<organism evidence="15 16">
    <name type="scientific">Lysobacter koreensis</name>
    <dbReference type="NCBI Taxonomy" id="266122"/>
    <lineage>
        <taxon>Bacteria</taxon>
        <taxon>Pseudomonadati</taxon>
        <taxon>Pseudomonadota</taxon>
        <taxon>Gammaproteobacteria</taxon>
        <taxon>Lysobacterales</taxon>
        <taxon>Lysobacteraceae</taxon>
        <taxon>Lysobacter</taxon>
    </lineage>
</organism>
<comment type="caution">
    <text evidence="15">The sequence shown here is derived from an EMBL/GenBank/DDBJ whole genome shotgun (WGS) entry which is preliminary data.</text>
</comment>
<feature type="domain" description="Cyclic nucleotide-binding" evidence="13">
    <location>
        <begin position="71"/>
        <end position="155"/>
    </location>
</feature>
<dbReference type="CDD" id="cd00038">
    <property type="entry name" value="CAP_ED"/>
    <property type="match status" value="1"/>
</dbReference>
<dbReference type="NCBIfam" id="NF008365">
    <property type="entry name" value="PRK11161.1"/>
    <property type="match status" value="1"/>
</dbReference>
<proteinExistence type="predicted"/>
<keyword evidence="6" id="KW-0973">c-di-GMP</keyword>
<evidence type="ECO:0000256" key="5">
    <source>
        <dbReference type="ARBA" id="ARBA00022533"/>
    </source>
</evidence>
<comment type="subunit">
    <text evidence="2">Homodimer.</text>
</comment>
<dbReference type="InterPro" id="IPR014710">
    <property type="entry name" value="RmlC-like_jellyroll"/>
</dbReference>
<dbReference type="InterPro" id="IPR036390">
    <property type="entry name" value="WH_DNA-bd_sf"/>
</dbReference>
<evidence type="ECO:0000313" key="16">
    <source>
        <dbReference type="Proteomes" id="UP001597090"/>
    </source>
</evidence>
<evidence type="ECO:0000256" key="9">
    <source>
        <dbReference type="ARBA" id="ARBA00023125"/>
    </source>
</evidence>
<dbReference type="SMART" id="SM00419">
    <property type="entry name" value="HTH_CRP"/>
    <property type="match status" value="1"/>
</dbReference>
<keyword evidence="11" id="KW-0804">Transcription</keyword>